<dbReference type="PRINTS" id="PR00385">
    <property type="entry name" value="P450"/>
</dbReference>
<keyword evidence="9" id="KW-0560">Oxidoreductase</keyword>
<dbReference type="GO" id="GO:0016020">
    <property type="term" value="C:membrane"/>
    <property type="evidence" value="ECO:0007669"/>
    <property type="project" value="UniProtKB-SubCell"/>
</dbReference>
<evidence type="ECO:0000313" key="15">
    <source>
        <dbReference type="EMBL" id="PPQ74460.1"/>
    </source>
</evidence>
<comment type="caution">
    <text evidence="15">The sequence shown here is derived from an EMBL/GenBank/DDBJ whole genome shotgun (WGS) entry which is preliminary data.</text>
</comment>
<dbReference type="EMBL" id="NHTK01005751">
    <property type="protein sequence ID" value="PPQ74460.1"/>
    <property type="molecule type" value="Genomic_DNA"/>
</dbReference>
<dbReference type="SUPFAM" id="SSF48264">
    <property type="entry name" value="Cytochrome P450"/>
    <property type="match status" value="1"/>
</dbReference>
<dbReference type="InterPro" id="IPR001128">
    <property type="entry name" value="Cyt_P450"/>
</dbReference>
<dbReference type="GO" id="GO:0004497">
    <property type="term" value="F:monooxygenase activity"/>
    <property type="evidence" value="ECO:0007669"/>
    <property type="project" value="UniProtKB-KW"/>
</dbReference>
<dbReference type="PRINTS" id="PR00463">
    <property type="entry name" value="EP450I"/>
</dbReference>
<dbReference type="InterPro" id="IPR050364">
    <property type="entry name" value="Cytochrome_P450_fung"/>
</dbReference>
<evidence type="ECO:0000256" key="6">
    <source>
        <dbReference type="ARBA" id="ARBA00022692"/>
    </source>
</evidence>
<keyword evidence="16" id="KW-1185">Reference proteome</keyword>
<keyword evidence="13" id="KW-0325">Glycoprotein</keyword>
<evidence type="ECO:0000256" key="13">
    <source>
        <dbReference type="ARBA" id="ARBA00023180"/>
    </source>
</evidence>
<organism evidence="15 16">
    <name type="scientific">Panaeolus cyanescens</name>
    <dbReference type="NCBI Taxonomy" id="181874"/>
    <lineage>
        <taxon>Eukaryota</taxon>
        <taxon>Fungi</taxon>
        <taxon>Dikarya</taxon>
        <taxon>Basidiomycota</taxon>
        <taxon>Agaricomycotina</taxon>
        <taxon>Agaricomycetes</taxon>
        <taxon>Agaricomycetidae</taxon>
        <taxon>Agaricales</taxon>
        <taxon>Agaricineae</taxon>
        <taxon>Galeropsidaceae</taxon>
        <taxon>Panaeolus</taxon>
    </lineage>
</organism>
<keyword evidence="8" id="KW-1133">Transmembrane helix</keyword>
<evidence type="ECO:0000256" key="7">
    <source>
        <dbReference type="ARBA" id="ARBA00022723"/>
    </source>
</evidence>
<keyword evidence="11" id="KW-0503">Monooxygenase</keyword>
<evidence type="ECO:0000256" key="12">
    <source>
        <dbReference type="ARBA" id="ARBA00023136"/>
    </source>
</evidence>
<evidence type="ECO:0000256" key="9">
    <source>
        <dbReference type="ARBA" id="ARBA00023002"/>
    </source>
</evidence>
<keyword evidence="10 14" id="KW-0408">Iron</keyword>
<sequence length="487" mass="54894">MSSMFSTPPEPVTALASVAGVVLAGLCVKALLAKDGAHLFPPGPKPRPIIGNLLEIPLKNASSIYLNWSKEFNSSLIHLYALGQRIIVVNGRKDADELFENRARIYSDRPQSETTAMVGWEYNLALFPYGEYWRMHRRICQQNFKAAASHQFYPIQRRKIHDMLLRLLDSPDQFEGHNKLLSISVALAMMYGYDAKSLDDPVIKAADKGFDSGIKVISPGGSFVNVFPILKYVPWTWTQRLSKESWRLTQEVKQIPFDSLMQDLKNGTAIPSLVGNFMERKHTAGASEEEQEATINVANNVYVAASDTTISASLSFIYFMATHPDVQAKAQAEVDRVIGTRLPSFEDRSLLPYTEALYREVLRRCPPVPMSLPHATSEDDWYNGYFIPKGTIILGNIWAMNHDEERYPDPMAFKPERFLNEKGQVIDDRIMAYGFGRRICAGKHVATEMSWLTMTSILTCFSIRKKKDANGNEIEIDDHMEEVGVVS</sequence>
<proteinExistence type="inferred from homology"/>
<keyword evidence="5 14" id="KW-0349">Heme</keyword>
<keyword evidence="12" id="KW-0472">Membrane</keyword>
<keyword evidence="7 14" id="KW-0479">Metal-binding</keyword>
<evidence type="ECO:0000256" key="10">
    <source>
        <dbReference type="ARBA" id="ARBA00023004"/>
    </source>
</evidence>
<dbReference type="CDD" id="cd11065">
    <property type="entry name" value="CYP64-like"/>
    <property type="match status" value="1"/>
</dbReference>
<dbReference type="InParanoid" id="A0A409W7E7"/>
<dbReference type="Proteomes" id="UP000284842">
    <property type="component" value="Unassembled WGS sequence"/>
</dbReference>
<reference evidence="15 16" key="1">
    <citation type="journal article" date="2018" name="Evol. Lett.">
        <title>Horizontal gene cluster transfer increased hallucinogenic mushroom diversity.</title>
        <authorList>
            <person name="Reynolds H.T."/>
            <person name="Vijayakumar V."/>
            <person name="Gluck-Thaler E."/>
            <person name="Korotkin H.B."/>
            <person name="Matheny P.B."/>
            <person name="Slot J.C."/>
        </authorList>
    </citation>
    <scope>NUCLEOTIDE SEQUENCE [LARGE SCALE GENOMIC DNA]</scope>
    <source>
        <strain evidence="15 16">2629</strain>
    </source>
</reference>
<dbReference type="GO" id="GO:0016705">
    <property type="term" value="F:oxidoreductase activity, acting on paired donors, with incorporation or reduction of molecular oxygen"/>
    <property type="evidence" value="ECO:0007669"/>
    <property type="project" value="InterPro"/>
</dbReference>
<name>A0A409W7E7_9AGAR</name>
<protein>
    <recommendedName>
        <fullName evidence="17">Cytochrome P450</fullName>
    </recommendedName>
</protein>
<comment type="pathway">
    <text evidence="3">Secondary metabolite biosynthesis.</text>
</comment>
<dbReference type="STRING" id="181874.A0A409W7E7"/>
<dbReference type="InterPro" id="IPR002401">
    <property type="entry name" value="Cyt_P450_E_grp-I"/>
</dbReference>
<dbReference type="PANTHER" id="PTHR46300:SF2">
    <property type="entry name" value="CYTOCHROME P450 MONOOXYGENASE ALNH-RELATED"/>
    <property type="match status" value="1"/>
</dbReference>
<dbReference type="PANTHER" id="PTHR46300">
    <property type="entry name" value="P450, PUTATIVE (EUROFUNG)-RELATED-RELATED"/>
    <property type="match status" value="1"/>
</dbReference>
<dbReference type="InterPro" id="IPR036396">
    <property type="entry name" value="Cyt_P450_sf"/>
</dbReference>
<evidence type="ECO:0000256" key="5">
    <source>
        <dbReference type="ARBA" id="ARBA00022617"/>
    </source>
</evidence>
<dbReference type="AlphaFoldDB" id="A0A409W7E7"/>
<dbReference type="OrthoDB" id="2789670at2759"/>
<dbReference type="Gene3D" id="1.10.630.10">
    <property type="entry name" value="Cytochrome P450"/>
    <property type="match status" value="1"/>
</dbReference>
<comment type="cofactor">
    <cofactor evidence="1 14">
        <name>heme</name>
        <dbReference type="ChEBI" id="CHEBI:30413"/>
    </cofactor>
</comment>
<comment type="subcellular location">
    <subcellularLocation>
        <location evidence="2">Membrane</location>
        <topology evidence="2">Single-pass membrane protein</topology>
    </subcellularLocation>
</comment>
<evidence type="ECO:0000256" key="8">
    <source>
        <dbReference type="ARBA" id="ARBA00022989"/>
    </source>
</evidence>
<comment type="similarity">
    <text evidence="4">Belongs to the cytochrome P450 family.</text>
</comment>
<dbReference type="Pfam" id="PF00067">
    <property type="entry name" value="p450"/>
    <property type="match status" value="1"/>
</dbReference>
<evidence type="ECO:0000313" key="16">
    <source>
        <dbReference type="Proteomes" id="UP000284842"/>
    </source>
</evidence>
<dbReference type="GO" id="GO:0005506">
    <property type="term" value="F:iron ion binding"/>
    <property type="evidence" value="ECO:0007669"/>
    <property type="project" value="InterPro"/>
</dbReference>
<evidence type="ECO:0000256" key="14">
    <source>
        <dbReference type="PIRSR" id="PIRSR602401-1"/>
    </source>
</evidence>
<evidence type="ECO:0000256" key="3">
    <source>
        <dbReference type="ARBA" id="ARBA00005179"/>
    </source>
</evidence>
<evidence type="ECO:0008006" key="17">
    <source>
        <dbReference type="Google" id="ProtNLM"/>
    </source>
</evidence>
<dbReference type="GO" id="GO:0020037">
    <property type="term" value="F:heme binding"/>
    <property type="evidence" value="ECO:0007669"/>
    <property type="project" value="InterPro"/>
</dbReference>
<feature type="binding site" description="axial binding residue" evidence="14">
    <location>
        <position position="440"/>
    </location>
    <ligand>
        <name>heme</name>
        <dbReference type="ChEBI" id="CHEBI:30413"/>
    </ligand>
    <ligandPart>
        <name>Fe</name>
        <dbReference type="ChEBI" id="CHEBI:18248"/>
    </ligandPart>
</feature>
<gene>
    <name evidence="15" type="ORF">CVT24_000033</name>
</gene>
<evidence type="ECO:0000256" key="2">
    <source>
        <dbReference type="ARBA" id="ARBA00004167"/>
    </source>
</evidence>
<evidence type="ECO:0000256" key="4">
    <source>
        <dbReference type="ARBA" id="ARBA00010617"/>
    </source>
</evidence>
<accession>A0A409W7E7</accession>
<evidence type="ECO:0000256" key="11">
    <source>
        <dbReference type="ARBA" id="ARBA00023033"/>
    </source>
</evidence>
<keyword evidence="6" id="KW-0812">Transmembrane</keyword>
<evidence type="ECO:0000256" key="1">
    <source>
        <dbReference type="ARBA" id="ARBA00001971"/>
    </source>
</evidence>